<dbReference type="Gene3D" id="3.90.1750.10">
    <property type="entry name" value="Hect, E3 ligase catalytic domains"/>
    <property type="match status" value="1"/>
</dbReference>
<evidence type="ECO:0000313" key="8">
    <source>
        <dbReference type="Proteomes" id="UP000288216"/>
    </source>
</evidence>
<dbReference type="InterPro" id="IPR035983">
    <property type="entry name" value="Hect_E3_ubiquitin_ligase"/>
</dbReference>
<dbReference type="PRINTS" id="PR00633">
    <property type="entry name" value="RCCNDNSATION"/>
</dbReference>
<accession>A0A401PHM8</accession>
<evidence type="ECO:0000259" key="6">
    <source>
        <dbReference type="PROSITE" id="PS50237"/>
    </source>
</evidence>
<dbReference type="SUPFAM" id="SSF50985">
    <property type="entry name" value="RCC1/BLIP-II"/>
    <property type="match status" value="1"/>
</dbReference>
<dbReference type="PROSITE" id="PS00626">
    <property type="entry name" value="RCC1_2"/>
    <property type="match status" value="4"/>
</dbReference>
<dbReference type="GO" id="GO:0061630">
    <property type="term" value="F:ubiquitin protein ligase activity"/>
    <property type="evidence" value="ECO:0007669"/>
    <property type="project" value="TreeGrafter"/>
</dbReference>
<dbReference type="FunFam" id="3.30.2410.10:FF:000003">
    <property type="entry name" value="probable E3 ubiquitin-protein ligase HERC4 isoform X1"/>
    <property type="match status" value="1"/>
</dbReference>
<keyword evidence="1" id="KW-0808">Transferase</keyword>
<sequence length="986" mass="111260">MSCGEQHRVFVLADGTVFTCGDNGEGQLGRRNSQSPFEQVMALNTEQVVRVACGKHHTVALCESGSIFAWGAATYGQIGNGECCSIVSCPRRVGQIKVPVMQVTCGRYHSLALSKDGAIYSWGQNTYGQLGLGEGIYSQLQPNRVKSLTGIPIAQIAAGGRHSFALSFSGTVFSWGKNSHGQLGLKDQDDKVSPCRVKQMKRFNVAYISCGSQHTAVLTKGGRVFTCGDGSAGQLGLSMTANVSTFQMVEQIEGEVSQIACGSYHTLAYIPSSDRVISFGFASRKLAEDSTSNHIHAESENAKVYKIFAGPNVNFIQTQLPIPSADFRCRDSAQQIFTMDETIVDKWIKTTDFTIERKDARNEIALVFSSSSCLTGSFPRKSDGDQCKAQRDLFSVDVEAARELLRKLTSKDWIANVITTCLTFSLIPSLKHLCHAEEALMIYLILPECSVIHQVEIMQEIVLVCAGSIVRLDNASKKILEKCWSMLKSSYLNNLVQMFRTAVIVLLTSIHSLEIEAPGIPEIKILETALKETLDVLELVYNANMKAHHTIPQNKFYIDEVLLFDVGYDLFRFRQCQQIMPDELKKKVAPVMFCCYPFILNLDAKIQILHVDSNLKKCGAFVKAMDFTWLNIRMGNPEPPKYPVFNLKVKRQDLVSDTFKNLKNMDEDDLKKILMVKFDGEPGIDLGAVTQEFFLSVFKELVKPDSKMFMYCQDFRNIWFPPKITEPIEKYYLLGILCGLVAYNFSVVYIPFPLVLFKKLLGVEPTLEDLKGLDPNFENSLQWILDTEDVSDMVMDFSVNWDNKDADVIPNGSNQQVTNKNKKKYVRACVNYIFTASVKEPFGAFRRGFYKVCDKELLKFFQPQELMDVLIGNDDYDWKILEQNTEYKGKFSRSHPTITMFWKVFHELPLEEKKKFLSFVFATDRIPIYGMTWVRMLIVPSQLTDDNYPEANVCFGTLILPGYTSAELLKKKLVRAINTKKRFDKE</sequence>
<evidence type="ECO:0000256" key="2">
    <source>
        <dbReference type="ARBA" id="ARBA00022737"/>
    </source>
</evidence>
<keyword evidence="8" id="KW-1185">Reference proteome</keyword>
<organism evidence="7 8">
    <name type="scientific">Scyliorhinus torazame</name>
    <name type="common">Cloudy catshark</name>
    <name type="synonym">Catulus torazame</name>
    <dbReference type="NCBI Taxonomy" id="75743"/>
    <lineage>
        <taxon>Eukaryota</taxon>
        <taxon>Metazoa</taxon>
        <taxon>Chordata</taxon>
        <taxon>Craniata</taxon>
        <taxon>Vertebrata</taxon>
        <taxon>Chondrichthyes</taxon>
        <taxon>Elasmobranchii</taxon>
        <taxon>Galeomorphii</taxon>
        <taxon>Galeoidea</taxon>
        <taxon>Carcharhiniformes</taxon>
        <taxon>Scyliorhinidae</taxon>
        <taxon>Scyliorhinus</taxon>
    </lineage>
</organism>
<dbReference type="PANTHER" id="PTHR45622:SF11">
    <property type="entry name" value="E3 UBIQUITIN-PROTEIN LIGASE HERC6-RELATED"/>
    <property type="match status" value="1"/>
</dbReference>
<feature type="repeat" description="RCC1" evidence="5">
    <location>
        <begin position="170"/>
        <end position="221"/>
    </location>
</feature>
<feature type="domain" description="HECT" evidence="6">
    <location>
        <begin position="666"/>
        <end position="986"/>
    </location>
</feature>
<feature type="repeat" description="RCC1" evidence="5">
    <location>
        <begin position="117"/>
        <end position="169"/>
    </location>
</feature>
<dbReference type="Pfam" id="PF00632">
    <property type="entry name" value="HECT"/>
    <property type="match status" value="1"/>
</dbReference>
<gene>
    <name evidence="7" type="ORF">scyTo_0006396</name>
</gene>
<dbReference type="PROSITE" id="PS50237">
    <property type="entry name" value="HECT"/>
    <property type="match status" value="1"/>
</dbReference>
<dbReference type="GO" id="GO:0006511">
    <property type="term" value="P:ubiquitin-dependent protein catabolic process"/>
    <property type="evidence" value="ECO:0007669"/>
    <property type="project" value="TreeGrafter"/>
</dbReference>
<protein>
    <recommendedName>
        <fullName evidence="6">HECT domain-containing protein</fullName>
    </recommendedName>
</protein>
<feature type="repeat" description="RCC1" evidence="5">
    <location>
        <begin position="222"/>
        <end position="272"/>
    </location>
</feature>
<dbReference type="PANTHER" id="PTHR45622">
    <property type="entry name" value="UBIQUITIN-PROTEIN LIGASE E3A-RELATED"/>
    <property type="match status" value="1"/>
</dbReference>
<dbReference type="Pfam" id="PF25390">
    <property type="entry name" value="WD40_RLD"/>
    <property type="match status" value="1"/>
</dbReference>
<dbReference type="InterPro" id="IPR000569">
    <property type="entry name" value="HECT_dom"/>
</dbReference>
<name>A0A401PHM8_SCYTO</name>
<dbReference type="EMBL" id="BFAA01002147">
    <property type="protein sequence ID" value="GCB72637.1"/>
    <property type="molecule type" value="Genomic_DNA"/>
</dbReference>
<evidence type="ECO:0000256" key="5">
    <source>
        <dbReference type="PROSITE-ProRule" id="PRU00235"/>
    </source>
</evidence>
<dbReference type="AlphaFoldDB" id="A0A401PHM8"/>
<dbReference type="Gene3D" id="3.30.2410.10">
    <property type="entry name" value="Hect, E3 ligase catalytic domain"/>
    <property type="match status" value="1"/>
</dbReference>
<dbReference type="CDD" id="cd00078">
    <property type="entry name" value="HECTc"/>
    <property type="match status" value="1"/>
</dbReference>
<dbReference type="Proteomes" id="UP000288216">
    <property type="component" value="Unassembled WGS sequence"/>
</dbReference>
<dbReference type="InterPro" id="IPR058923">
    <property type="entry name" value="RCC1-like_dom"/>
</dbReference>
<reference evidence="7 8" key="1">
    <citation type="journal article" date="2018" name="Nat. Ecol. Evol.">
        <title>Shark genomes provide insights into elasmobranch evolution and the origin of vertebrates.</title>
        <authorList>
            <person name="Hara Y"/>
            <person name="Yamaguchi K"/>
            <person name="Onimaru K"/>
            <person name="Kadota M"/>
            <person name="Koyanagi M"/>
            <person name="Keeley SD"/>
            <person name="Tatsumi K"/>
            <person name="Tanaka K"/>
            <person name="Motone F"/>
            <person name="Kageyama Y"/>
            <person name="Nozu R"/>
            <person name="Adachi N"/>
            <person name="Nishimura O"/>
            <person name="Nakagawa R"/>
            <person name="Tanegashima C"/>
            <person name="Kiyatake I"/>
            <person name="Matsumoto R"/>
            <person name="Murakumo K"/>
            <person name="Nishida K"/>
            <person name="Terakita A"/>
            <person name="Kuratani S"/>
            <person name="Sato K"/>
            <person name="Hyodo S Kuraku.S."/>
        </authorList>
    </citation>
    <scope>NUCLEOTIDE SEQUENCE [LARGE SCALE GENOMIC DNA]</scope>
</reference>
<evidence type="ECO:0000256" key="1">
    <source>
        <dbReference type="ARBA" id="ARBA00022679"/>
    </source>
</evidence>
<dbReference type="GO" id="GO:0005737">
    <property type="term" value="C:cytoplasm"/>
    <property type="evidence" value="ECO:0007669"/>
    <property type="project" value="TreeGrafter"/>
</dbReference>
<dbReference type="SMART" id="SM00119">
    <property type="entry name" value="HECTc"/>
    <property type="match status" value="1"/>
</dbReference>
<dbReference type="OMA" id="NFVTTYQ"/>
<dbReference type="GO" id="GO:0016567">
    <property type="term" value="P:protein ubiquitination"/>
    <property type="evidence" value="ECO:0007669"/>
    <property type="project" value="TreeGrafter"/>
</dbReference>
<feature type="active site" description="Glycyl thioester intermediate" evidence="4">
    <location>
        <position position="954"/>
    </location>
</feature>
<dbReference type="InterPro" id="IPR051709">
    <property type="entry name" value="Ub-ligase/GTPase-reg"/>
</dbReference>
<dbReference type="STRING" id="75743.A0A401PHM8"/>
<evidence type="ECO:0000313" key="7">
    <source>
        <dbReference type="EMBL" id="GCB72637.1"/>
    </source>
</evidence>
<keyword evidence="2" id="KW-0677">Repeat</keyword>
<feature type="repeat" description="RCC1" evidence="5">
    <location>
        <begin position="15"/>
        <end position="64"/>
    </location>
</feature>
<comment type="caution">
    <text evidence="7">The sequence shown here is derived from an EMBL/GenBank/DDBJ whole genome shotgun (WGS) entry which is preliminary data.</text>
</comment>
<dbReference type="OrthoDB" id="8068875at2759"/>
<dbReference type="SUPFAM" id="SSF56204">
    <property type="entry name" value="Hect, E3 ligase catalytic domain"/>
    <property type="match status" value="1"/>
</dbReference>
<dbReference type="Gene3D" id="3.30.2160.10">
    <property type="entry name" value="Hect, E3 ligase catalytic domain"/>
    <property type="match status" value="1"/>
</dbReference>
<dbReference type="PROSITE" id="PS50012">
    <property type="entry name" value="RCC1_3"/>
    <property type="match status" value="5"/>
</dbReference>
<keyword evidence="3 4" id="KW-0833">Ubl conjugation pathway</keyword>
<dbReference type="InterPro" id="IPR000408">
    <property type="entry name" value="Reg_chr_condens"/>
</dbReference>
<evidence type="ECO:0000256" key="4">
    <source>
        <dbReference type="PROSITE-ProRule" id="PRU00104"/>
    </source>
</evidence>
<dbReference type="InterPro" id="IPR009091">
    <property type="entry name" value="RCC1/BLIP-II"/>
</dbReference>
<proteinExistence type="predicted"/>
<dbReference type="Gene3D" id="2.130.10.30">
    <property type="entry name" value="Regulator of chromosome condensation 1/beta-lactamase-inhibitor protein II"/>
    <property type="match status" value="2"/>
</dbReference>
<feature type="repeat" description="RCC1" evidence="5">
    <location>
        <begin position="65"/>
        <end position="116"/>
    </location>
</feature>
<evidence type="ECO:0000256" key="3">
    <source>
        <dbReference type="ARBA" id="ARBA00022786"/>
    </source>
</evidence>